<evidence type="ECO:0000313" key="2">
    <source>
        <dbReference type="EMBL" id="GGB41363.1"/>
    </source>
</evidence>
<reference evidence="3" key="1">
    <citation type="journal article" date="2019" name="Int. J. Syst. Evol. Microbiol.">
        <title>The Global Catalogue of Microorganisms (GCM) 10K type strain sequencing project: providing services to taxonomists for standard genome sequencing and annotation.</title>
        <authorList>
            <consortium name="The Broad Institute Genomics Platform"/>
            <consortium name="The Broad Institute Genome Sequencing Center for Infectious Disease"/>
            <person name="Wu L."/>
            <person name="Ma J."/>
        </authorList>
    </citation>
    <scope>NUCLEOTIDE SEQUENCE [LARGE SCALE GENOMIC DNA]</scope>
    <source>
        <strain evidence="3">CGMCC 1.10188</strain>
    </source>
</reference>
<comment type="caution">
    <text evidence="2">The sequence shown here is derived from an EMBL/GenBank/DDBJ whole genome shotgun (WGS) entry which is preliminary data.</text>
</comment>
<gene>
    <name evidence="2" type="ORF">GCM10011505_23540</name>
</gene>
<accession>A0ABQ1IJV6</accession>
<dbReference type="EMBL" id="BMDZ01000024">
    <property type="protein sequence ID" value="GGB41363.1"/>
    <property type="molecule type" value="Genomic_DNA"/>
</dbReference>
<evidence type="ECO:0000313" key="3">
    <source>
        <dbReference type="Proteomes" id="UP000603352"/>
    </source>
</evidence>
<evidence type="ECO:0000256" key="1">
    <source>
        <dbReference type="SAM" id="MobiDB-lite"/>
    </source>
</evidence>
<feature type="region of interest" description="Disordered" evidence="1">
    <location>
        <begin position="44"/>
        <end position="84"/>
    </location>
</feature>
<protein>
    <submittedName>
        <fullName evidence="2">Uncharacterized protein</fullName>
    </submittedName>
</protein>
<name>A0ABQ1IJV6_9PROT</name>
<keyword evidence="3" id="KW-1185">Reference proteome</keyword>
<organism evidence="2 3">
    <name type="scientific">Tistrella bauzanensis</name>
    <dbReference type="NCBI Taxonomy" id="657419"/>
    <lineage>
        <taxon>Bacteria</taxon>
        <taxon>Pseudomonadati</taxon>
        <taxon>Pseudomonadota</taxon>
        <taxon>Alphaproteobacteria</taxon>
        <taxon>Geminicoccales</taxon>
        <taxon>Geminicoccaceae</taxon>
        <taxon>Tistrella</taxon>
    </lineage>
</organism>
<proteinExistence type="predicted"/>
<feature type="compositionally biased region" description="Pro residues" evidence="1">
    <location>
        <begin position="72"/>
        <end position="84"/>
    </location>
</feature>
<dbReference type="Proteomes" id="UP000603352">
    <property type="component" value="Unassembled WGS sequence"/>
</dbReference>
<sequence>MRMINVSGIGRIEIGRAMTRYDIRRRPYKTSRRRHDAVSAFTGRAVIRQSPAGAIPPPPRTLNGSPDRCPDRPIPIPPRPSGNG</sequence>